<organism evidence="1 2">
    <name type="scientific">Violaceomyces palustris</name>
    <dbReference type="NCBI Taxonomy" id="1673888"/>
    <lineage>
        <taxon>Eukaryota</taxon>
        <taxon>Fungi</taxon>
        <taxon>Dikarya</taxon>
        <taxon>Basidiomycota</taxon>
        <taxon>Ustilaginomycotina</taxon>
        <taxon>Ustilaginomycetes</taxon>
        <taxon>Violaceomycetales</taxon>
        <taxon>Violaceomycetaceae</taxon>
        <taxon>Violaceomyces</taxon>
    </lineage>
</organism>
<dbReference type="Proteomes" id="UP000245626">
    <property type="component" value="Unassembled WGS sequence"/>
</dbReference>
<name>A0ACD0NQJ2_9BASI</name>
<gene>
    <name evidence="1" type="ORF">IE53DRAFT_381635</name>
</gene>
<keyword evidence="2" id="KW-1185">Reference proteome</keyword>
<evidence type="ECO:0000313" key="2">
    <source>
        <dbReference type="Proteomes" id="UP000245626"/>
    </source>
</evidence>
<proteinExistence type="predicted"/>
<evidence type="ECO:0000313" key="1">
    <source>
        <dbReference type="EMBL" id="PWN48076.1"/>
    </source>
</evidence>
<accession>A0ACD0NQJ2</accession>
<dbReference type="EMBL" id="KZ820274">
    <property type="protein sequence ID" value="PWN48076.1"/>
    <property type="molecule type" value="Genomic_DNA"/>
</dbReference>
<reference evidence="1 2" key="1">
    <citation type="journal article" date="2018" name="Mol. Biol. Evol.">
        <title>Broad Genomic Sampling Reveals a Smut Pathogenic Ancestry of the Fungal Clade Ustilaginomycotina.</title>
        <authorList>
            <person name="Kijpornyongpan T."/>
            <person name="Mondo S.J."/>
            <person name="Barry K."/>
            <person name="Sandor L."/>
            <person name="Lee J."/>
            <person name="Lipzen A."/>
            <person name="Pangilinan J."/>
            <person name="LaButti K."/>
            <person name="Hainaut M."/>
            <person name="Henrissat B."/>
            <person name="Grigoriev I.V."/>
            <person name="Spatafora J.W."/>
            <person name="Aime M.C."/>
        </authorList>
    </citation>
    <scope>NUCLEOTIDE SEQUENCE [LARGE SCALE GENOMIC DNA]</scope>
    <source>
        <strain evidence="1 2">SA 807</strain>
    </source>
</reference>
<sequence length="421" mass="46624">MAVISEDVGNASSSTTEQSAGTQAPPPTKDLVSVLKSLDSIPLFMKDLPAEDSNQANGGGQDDAGGSSSAVALEALQSLAFDGTPDEVASNFKSQGNDYFVGKRYREALGFYTQALDAHPTDSKLLETLYANRAACNLELENYGATLRDTSSCLGVNPRNEKAFYRAARALLALDKLDEALDCCDHALEIDGGNLAVKKLKEKVSKRKDEVERREKEKKERERRKKELDLALKQAFLSRGLWLETSPKPPSNPEPAHFDPDSLPPNSKDSLPLLGSTAWKSPDPIRTPLILPTFFIYPQYSQSDFISHYHEDTPLSAHLDLMFPPESRGQLPWDTKGEYVNSNLNVYATTKKKRLLKIGKKLSLREVMDQAAKDSETGKVEDRDGMVMMDGILSLVVLPKGDAEKEWIQRFKAEREKSQSK</sequence>
<protein>
    <submittedName>
        <fullName evidence="1">Uncharacterized protein</fullName>
    </submittedName>
</protein>